<name>A0A4Y2ASF3_ARAVE</name>
<gene>
    <name evidence="2" type="ORF">AVEN_106421_1</name>
</gene>
<proteinExistence type="predicted"/>
<keyword evidence="3" id="KW-1185">Reference proteome</keyword>
<accession>A0A4Y2ASF3</accession>
<feature type="region of interest" description="Disordered" evidence="1">
    <location>
        <begin position="92"/>
        <end position="136"/>
    </location>
</feature>
<evidence type="ECO:0000256" key="1">
    <source>
        <dbReference type="SAM" id="MobiDB-lite"/>
    </source>
</evidence>
<protein>
    <submittedName>
        <fullName evidence="2">Uncharacterized protein</fullName>
    </submittedName>
</protein>
<reference evidence="2 3" key="1">
    <citation type="journal article" date="2019" name="Sci. Rep.">
        <title>Orb-weaving spider Araneus ventricosus genome elucidates the spidroin gene catalogue.</title>
        <authorList>
            <person name="Kono N."/>
            <person name="Nakamura H."/>
            <person name="Ohtoshi R."/>
            <person name="Moran D.A.P."/>
            <person name="Shinohara A."/>
            <person name="Yoshida Y."/>
            <person name="Fujiwara M."/>
            <person name="Mori M."/>
            <person name="Tomita M."/>
            <person name="Arakawa K."/>
        </authorList>
    </citation>
    <scope>NUCLEOTIDE SEQUENCE [LARGE SCALE GENOMIC DNA]</scope>
</reference>
<evidence type="ECO:0000313" key="2">
    <source>
        <dbReference type="EMBL" id="GBL82911.1"/>
    </source>
</evidence>
<evidence type="ECO:0000313" key="3">
    <source>
        <dbReference type="Proteomes" id="UP000499080"/>
    </source>
</evidence>
<organism evidence="2 3">
    <name type="scientific">Araneus ventricosus</name>
    <name type="common">Orbweaver spider</name>
    <name type="synonym">Epeira ventricosa</name>
    <dbReference type="NCBI Taxonomy" id="182803"/>
    <lineage>
        <taxon>Eukaryota</taxon>
        <taxon>Metazoa</taxon>
        <taxon>Ecdysozoa</taxon>
        <taxon>Arthropoda</taxon>
        <taxon>Chelicerata</taxon>
        <taxon>Arachnida</taxon>
        <taxon>Araneae</taxon>
        <taxon>Araneomorphae</taxon>
        <taxon>Entelegynae</taxon>
        <taxon>Araneoidea</taxon>
        <taxon>Araneidae</taxon>
        <taxon>Araneus</taxon>
    </lineage>
</organism>
<dbReference type="AlphaFoldDB" id="A0A4Y2ASF3"/>
<comment type="caution">
    <text evidence="2">The sequence shown here is derived from an EMBL/GenBank/DDBJ whole genome shotgun (WGS) entry which is preliminary data.</text>
</comment>
<sequence length="157" mass="16956">MQSFVYSIFTQKNQPAGVARDVALAVAKGLRPSSLRTQDNAESFLGTRTQLPETTEWNPNDSWHRPPSMIVGKQLCRAVSIAASVALTVPSISSAEEGSSAERARGSGATHRVYLRSEAAGQEKERRCGAPRTPLAANLIPRRKPSSLSITNTLTPR</sequence>
<dbReference type="EMBL" id="BGPR01000030">
    <property type="protein sequence ID" value="GBL82911.1"/>
    <property type="molecule type" value="Genomic_DNA"/>
</dbReference>
<dbReference type="Proteomes" id="UP000499080">
    <property type="component" value="Unassembled WGS sequence"/>
</dbReference>